<evidence type="ECO:0000256" key="1">
    <source>
        <dbReference type="ARBA" id="ARBA00004141"/>
    </source>
</evidence>
<dbReference type="Proteomes" id="UP000610760">
    <property type="component" value="Unassembled WGS sequence"/>
</dbReference>
<dbReference type="GO" id="GO:0016020">
    <property type="term" value="C:membrane"/>
    <property type="evidence" value="ECO:0007669"/>
    <property type="project" value="UniProtKB-SubCell"/>
</dbReference>
<feature type="domain" description="Cation efflux protein cytoplasmic" evidence="9">
    <location>
        <begin position="228"/>
        <end position="303"/>
    </location>
</feature>
<keyword evidence="11" id="KW-1185">Reference proteome</keyword>
<evidence type="ECO:0000313" key="10">
    <source>
        <dbReference type="EMBL" id="MBC8559537.1"/>
    </source>
</evidence>
<evidence type="ECO:0000256" key="5">
    <source>
        <dbReference type="ARBA" id="ARBA00022989"/>
    </source>
</evidence>
<dbReference type="GO" id="GO:0008324">
    <property type="term" value="F:monoatomic cation transmembrane transporter activity"/>
    <property type="evidence" value="ECO:0007669"/>
    <property type="project" value="InterPro"/>
</dbReference>
<keyword evidence="4 7" id="KW-0812">Transmembrane</keyword>
<protein>
    <submittedName>
        <fullName evidence="10">Cation transporter</fullName>
    </submittedName>
</protein>
<evidence type="ECO:0000256" key="6">
    <source>
        <dbReference type="ARBA" id="ARBA00023136"/>
    </source>
</evidence>
<feature type="transmembrane region" description="Helical" evidence="7">
    <location>
        <begin position="127"/>
        <end position="150"/>
    </location>
</feature>
<dbReference type="EMBL" id="JACRSV010000001">
    <property type="protein sequence ID" value="MBC8559537.1"/>
    <property type="molecule type" value="Genomic_DNA"/>
</dbReference>
<dbReference type="NCBIfam" id="TIGR01297">
    <property type="entry name" value="CDF"/>
    <property type="match status" value="1"/>
</dbReference>
<dbReference type="PANTHER" id="PTHR43840">
    <property type="entry name" value="MITOCHONDRIAL METAL TRANSPORTER 1-RELATED"/>
    <property type="match status" value="1"/>
</dbReference>
<dbReference type="RefSeq" id="WP_249294430.1">
    <property type="nucleotide sequence ID" value="NZ_JACRSV010000001.1"/>
</dbReference>
<dbReference type="PANTHER" id="PTHR43840:SF15">
    <property type="entry name" value="MITOCHONDRIAL METAL TRANSPORTER 1-RELATED"/>
    <property type="match status" value="1"/>
</dbReference>
<dbReference type="InterPro" id="IPR002524">
    <property type="entry name" value="Cation_efflux"/>
</dbReference>
<organism evidence="10 11">
    <name type="scientific">Fumia xinanensis</name>
    <dbReference type="NCBI Taxonomy" id="2763659"/>
    <lineage>
        <taxon>Bacteria</taxon>
        <taxon>Bacillati</taxon>
        <taxon>Bacillota</taxon>
        <taxon>Clostridia</taxon>
        <taxon>Eubacteriales</taxon>
        <taxon>Oscillospiraceae</taxon>
        <taxon>Fumia</taxon>
    </lineage>
</organism>
<dbReference type="SUPFAM" id="SSF161111">
    <property type="entry name" value="Cation efflux protein transmembrane domain-like"/>
    <property type="match status" value="1"/>
</dbReference>
<gene>
    <name evidence="10" type="ORF">H8710_05555</name>
</gene>
<dbReference type="InterPro" id="IPR027470">
    <property type="entry name" value="Cation_efflux_CTD"/>
</dbReference>
<evidence type="ECO:0000313" key="11">
    <source>
        <dbReference type="Proteomes" id="UP000610760"/>
    </source>
</evidence>
<dbReference type="AlphaFoldDB" id="A0A926E3G5"/>
<dbReference type="SUPFAM" id="SSF160240">
    <property type="entry name" value="Cation efflux protein cytoplasmic domain-like"/>
    <property type="match status" value="1"/>
</dbReference>
<reference evidence="10" key="1">
    <citation type="submission" date="2020-08" db="EMBL/GenBank/DDBJ databases">
        <title>Genome public.</title>
        <authorList>
            <person name="Liu C."/>
            <person name="Sun Q."/>
        </authorList>
    </citation>
    <scope>NUCLEOTIDE SEQUENCE</scope>
    <source>
        <strain evidence="10">NSJ-33</strain>
    </source>
</reference>
<accession>A0A926E3G5</accession>
<keyword evidence="6 7" id="KW-0472">Membrane</keyword>
<feature type="domain" description="Cation efflux protein transmembrane" evidence="8">
    <location>
        <begin position="31"/>
        <end position="224"/>
    </location>
</feature>
<keyword evidence="3" id="KW-0813">Transport</keyword>
<feature type="transmembrane region" description="Helical" evidence="7">
    <location>
        <begin position="29"/>
        <end position="51"/>
    </location>
</feature>
<name>A0A926E3G5_9FIRM</name>
<evidence type="ECO:0000256" key="3">
    <source>
        <dbReference type="ARBA" id="ARBA00022448"/>
    </source>
</evidence>
<feature type="transmembrane region" description="Helical" evidence="7">
    <location>
        <begin position="198"/>
        <end position="216"/>
    </location>
</feature>
<sequence>MTSLLIRLFVKNSDQVKDHKVRESYGKMAGIVGICCNALLSAAKIIAGWLFKSVSILADGVNNLSDATSSLVTLIGFKLSGRPADKEHPFGHARMEYVSGLVVAFFIVLVGFDLTKSSFDKIIHPEAADFSVISVVILGVSILLKLWMFFFNRKVGKLIDSTTLEATAADSRNDVLMTAAVLICAVVSRLTNFAMLDGIVGLAIAIFIVISGIKLVSETLSPLLGEAPNKELVTETLEKLRAYDGVLGVHDLMVHDYGPGRCFASVHVEMDAKNDILKSHDICDNIERDFQGEGMALVVHLDPIITDDEETNELKRMTAKLLASMGYGITMHDFRVVKGYTHTNLIFDIVVPFDCKLSDDDLKQSIQQMVRQENEKLFTVINIDRNYIG</sequence>
<evidence type="ECO:0000256" key="7">
    <source>
        <dbReference type="SAM" id="Phobius"/>
    </source>
</evidence>
<dbReference type="FunFam" id="1.20.1510.10:FF:000006">
    <property type="entry name" value="Divalent cation efflux transporter"/>
    <property type="match status" value="1"/>
</dbReference>
<dbReference type="Pfam" id="PF01545">
    <property type="entry name" value="Cation_efflux"/>
    <property type="match status" value="1"/>
</dbReference>
<dbReference type="Gene3D" id="3.30.70.1350">
    <property type="entry name" value="Cation efflux protein, cytoplasmic domain"/>
    <property type="match status" value="1"/>
</dbReference>
<dbReference type="Pfam" id="PF16916">
    <property type="entry name" value="ZT_dimer"/>
    <property type="match status" value="1"/>
</dbReference>
<comment type="subcellular location">
    <subcellularLocation>
        <location evidence="1">Membrane</location>
        <topology evidence="1">Multi-pass membrane protein</topology>
    </subcellularLocation>
</comment>
<proteinExistence type="inferred from homology"/>
<dbReference type="Gene3D" id="1.20.1510.10">
    <property type="entry name" value="Cation efflux protein transmembrane domain"/>
    <property type="match status" value="1"/>
</dbReference>
<dbReference type="InterPro" id="IPR050291">
    <property type="entry name" value="CDF_Transporter"/>
</dbReference>
<dbReference type="InterPro" id="IPR027469">
    <property type="entry name" value="Cation_efflux_TMD_sf"/>
</dbReference>
<feature type="transmembrane region" description="Helical" evidence="7">
    <location>
        <begin position="97"/>
        <end position="115"/>
    </location>
</feature>
<dbReference type="InterPro" id="IPR058533">
    <property type="entry name" value="Cation_efflux_TM"/>
</dbReference>
<evidence type="ECO:0000259" key="9">
    <source>
        <dbReference type="Pfam" id="PF16916"/>
    </source>
</evidence>
<evidence type="ECO:0000259" key="8">
    <source>
        <dbReference type="Pfam" id="PF01545"/>
    </source>
</evidence>
<comment type="caution">
    <text evidence="10">The sequence shown here is derived from an EMBL/GenBank/DDBJ whole genome shotgun (WGS) entry which is preliminary data.</text>
</comment>
<comment type="similarity">
    <text evidence="2">Belongs to the cation diffusion facilitator (CDF) transporter (TC 2.A.4) family.</text>
</comment>
<evidence type="ECO:0000256" key="4">
    <source>
        <dbReference type="ARBA" id="ARBA00022692"/>
    </source>
</evidence>
<keyword evidence="5 7" id="KW-1133">Transmembrane helix</keyword>
<evidence type="ECO:0000256" key="2">
    <source>
        <dbReference type="ARBA" id="ARBA00008114"/>
    </source>
</evidence>
<dbReference type="InterPro" id="IPR036837">
    <property type="entry name" value="Cation_efflux_CTD_sf"/>
</dbReference>